<evidence type="ECO:0000256" key="1">
    <source>
        <dbReference type="ARBA" id="ARBA00006383"/>
    </source>
</evidence>
<evidence type="ECO:0000256" key="2">
    <source>
        <dbReference type="ARBA" id="ARBA00022679"/>
    </source>
</evidence>
<evidence type="ECO:0000313" key="5">
    <source>
        <dbReference type="EMBL" id="MBU9719894.1"/>
    </source>
</evidence>
<evidence type="ECO:0000256" key="3">
    <source>
        <dbReference type="ARBA" id="ARBA00023315"/>
    </source>
</evidence>
<comment type="similarity">
    <text evidence="1 4">Belongs to the antibiotic N-acetyltransferase family.</text>
</comment>
<protein>
    <recommendedName>
        <fullName evidence="4">Aminoglycoside N(3)-acetyltransferase</fullName>
        <ecNumber evidence="4">2.3.1.-</ecNumber>
    </recommendedName>
</protein>
<gene>
    <name evidence="5" type="ORF">KS407_00390</name>
</gene>
<keyword evidence="6" id="KW-1185">Reference proteome</keyword>
<keyword evidence="3 4" id="KW-0012">Acyltransferase</keyword>
<evidence type="ECO:0000256" key="4">
    <source>
        <dbReference type="RuleBase" id="RU365031"/>
    </source>
</evidence>
<keyword evidence="4" id="KW-0046">Antibiotic resistance</keyword>
<comment type="catalytic activity">
    <reaction evidence="4">
        <text>a 2-deoxystreptamine antibiotic + acetyl-CoA = an N(3)-acetyl-2-deoxystreptamine antibiotic + CoA + H(+)</text>
        <dbReference type="Rhea" id="RHEA:12665"/>
        <dbReference type="ChEBI" id="CHEBI:15378"/>
        <dbReference type="ChEBI" id="CHEBI:57287"/>
        <dbReference type="ChEBI" id="CHEBI:57288"/>
        <dbReference type="ChEBI" id="CHEBI:57921"/>
        <dbReference type="ChEBI" id="CHEBI:77452"/>
        <dbReference type="EC" id="2.3.1.81"/>
    </reaction>
</comment>
<dbReference type="Proteomes" id="UP000790580">
    <property type="component" value="Unassembled WGS sequence"/>
</dbReference>
<sequence>MHNKESLMEQLEAMDINREGTVLVHSSYKSIGEVENRAETVLDAFSEYMKDGLLVFPTHTWSFINQKNPKFDVEESPSCVGILPELFRKRPGVVRSLHPTHSVAALGKDAVPFTSGDEKCDTPCARESAWGKLLDRQATILLVGVDLTRNTYMHGVEEWLDIPGRLTTTQEMLYTVLPDGTEISVPSYRHTGTPWSDYFWKVEEPFKELGAVKMGTFGDAKVMVCDTVKIYEILTVMLGMDQDVFSDNTPLEDTFLQDFYEEWERVRFVG</sequence>
<dbReference type="PANTHER" id="PTHR11104">
    <property type="entry name" value="AMINOGLYCOSIDE N3-ACETYLTRANSFERASE"/>
    <property type="match status" value="1"/>
</dbReference>
<dbReference type="SUPFAM" id="SSF110710">
    <property type="entry name" value="TTHA0583/YokD-like"/>
    <property type="match status" value="1"/>
</dbReference>
<dbReference type="InterPro" id="IPR028345">
    <property type="entry name" value="Antibiotic_NAT-like"/>
</dbReference>
<organism evidence="5 6">
    <name type="scientific">Evansella alkalicola</name>
    <dbReference type="NCBI Taxonomy" id="745819"/>
    <lineage>
        <taxon>Bacteria</taxon>
        <taxon>Bacillati</taxon>
        <taxon>Bacillota</taxon>
        <taxon>Bacilli</taxon>
        <taxon>Bacillales</taxon>
        <taxon>Bacillaceae</taxon>
        <taxon>Evansella</taxon>
    </lineage>
</organism>
<dbReference type="InterPro" id="IPR003679">
    <property type="entry name" value="Amioglycoside_AcTrfase"/>
</dbReference>
<accession>A0ABS6JQA6</accession>
<dbReference type="EC" id="2.3.1.-" evidence="4"/>
<dbReference type="Pfam" id="PF02522">
    <property type="entry name" value="Antibiotic_NAT"/>
    <property type="match status" value="1"/>
</dbReference>
<comment type="caution">
    <text evidence="5">The sequence shown here is derived from an EMBL/GenBank/DDBJ whole genome shotgun (WGS) entry which is preliminary data.</text>
</comment>
<dbReference type="PANTHER" id="PTHR11104:SF0">
    <property type="entry name" value="SPBETA PROPHAGE-DERIVED AMINOGLYCOSIDE N(3')-ACETYLTRANSFERASE-LIKE PROTEIN YOKD"/>
    <property type="match status" value="1"/>
</dbReference>
<name>A0ABS6JQA6_9BACI</name>
<reference evidence="5 6" key="1">
    <citation type="submission" date="2021-06" db="EMBL/GenBank/DDBJ databases">
        <title>Bacillus sp. RD4P76, an endophyte from a halophyte.</title>
        <authorList>
            <person name="Sun J.-Q."/>
        </authorList>
    </citation>
    <scope>NUCLEOTIDE SEQUENCE [LARGE SCALE GENOMIC DNA]</scope>
    <source>
        <strain evidence="5 6">JCM 17098</strain>
    </source>
</reference>
<proteinExistence type="inferred from homology"/>
<evidence type="ECO:0000313" key="6">
    <source>
        <dbReference type="Proteomes" id="UP000790580"/>
    </source>
</evidence>
<dbReference type="RefSeq" id="WP_088074419.1">
    <property type="nucleotide sequence ID" value="NZ_JAHQCR010000005.1"/>
</dbReference>
<keyword evidence="2 4" id="KW-0808">Transferase</keyword>
<dbReference type="EMBL" id="JAHQCR010000005">
    <property type="protein sequence ID" value="MBU9719894.1"/>
    <property type="molecule type" value="Genomic_DNA"/>
</dbReference>